<reference evidence="3" key="1">
    <citation type="submission" date="2020-12" db="EMBL/GenBank/DDBJ databases">
        <title>Snuella sp. nov., isolated from sediment in Incheon.</title>
        <authorList>
            <person name="Kim W."/>
        </authorList>
    </citation>
    <scope>NUCLEOTIDE SEQUENCE</scope>
    <source>
        <strain evidence="3">CAU 1569</strain>
    </source>
</reference>
<dbReference type="Pfam" id="PF23237">
    <property type="entry name" value="HYR_4C"/>
    <property type="match status" value="3"/>
</dbReference>
<dbReference type="Pfam" id="PF02494">
    <property type="entry name" value="HYR"/>
    <property type="match status" value="1"/>
</dbReference>
<dbReference type="RefSeq" id="WP_199116410.1">
    <property type="nucleotide sequence ID" value="NZ_JAELVQ010000025.1"/>
</dbReference>
<sequence>VVNDAPATFPIGTTTVTWTVTDEEGNFETCTQDVTVTDDEDPSISCPGDLTAICNISEQPVYSTYAEFTNAGGSITDNCTINEASFTLTSEVSDNLSCPETVTRTYQIADMTGNTVTCTQLIVINDEVPPTIDNTNTANIEIECGEGDTQAALNNWLNSNAGATSTDNCGDVTWTNDYGLDTNVKCDNGAITVTFTATDACNNKSTTTATYLIKDTEAPEITTVAADQTVQCDGSGNLTEFENWLNTNAGAEATDDCSSIVWSNNYGEDGNVMSDECGMTGKVLVKFTATDACGNSSSTTALFTIIDTIAPIFTVPEDVTINCDDDATVLTLTGDVIDEADACDTNIGEATYTDEIAAGECANESIITRTWSLTDACDNTTTHVQIITVQDVTPPTFTVPADVTINCDDDATDLVLTGDVSDEMDNCSSELEATYTDEVAAGECANESTITRTWSLTDDCNNTTTHVQTITVQDVTPPTFTVPADVTINCDDDATDLVLTGDVSDEMDNCSSELEATYTDEVAAGECANESTITRTWSLTDDCNNTTTHVQTITVQDITKPEFTAPADVTINCEDDATDLTLTGDVTDESDNCSSGLDATYTDAVAAGNCANESVITRTWSLTDDCNNTTTHVQTITVQDITKPE</sequence>
<protein>
    <submittedName>
        <fullName evidence="3">HYR domain-containing protein</fullName>
    </submittedName>
</protein>
<dbReference type="Proteomes" id="UP000610931">
    <property type="component" value="Unassembled WGS sequence"/>
</dbReference>
<dbReference type="InterPro" id="IPR003410">
    <property type="entry name" value="HYR_dom"/>
</dbReference>
<dbReference type="PANTHER" id="PTHR24273:SF32">
    <property type="entry name" value="HYALIN"/>
    <property type="match status" value="1"/>
</dbReference>
<dbReference type="AlphaFoldDB" id="A0A8J7J5U4"/>
<dbReference type="PANTHER" id="PTHR24273">
    <property type="entry name" value="FI04643P-RELATED"/>
    <property type="match status" value="1"/>
</dbReference>
<organism evidence="3 4">
    <name type="scientific">Snuella sedimenti</name>
    <dbReference type="NCBI Taxonomy" id="2798802"/>
    <lineage>
        <taxon>Bacteria</taxon>
        <taxon>Pseudomonadati</taxon>
        <taxon>Bacteroidota</taxon>
        <taxon>Flavobacteriia</taxon>
        <taxon>Flavobacteriales</taxon>
        <taxon>Flavobacteriaceae</taxon>
        <taxon>Snuella</taxon>
    </lineage>
</organism>
<dbReference type="EMBL" id="JAELVQ010000025">
    <property type="protein sequence ID" value="MBJ6369368.1"/>
    <property type="molecule type" value="Genomic_DNA"/>
</dbReference>
<feature type="non-terminal residue" evidence="3">
    <location>
        <position position="1"/>
    </location>
</feature>
<feature type="non-terminal residue" evidence="3">
    <location>
        <position position="645"/>
    </location>
</feature>
<evidence type="ECO:0000313" key="4">
    <source>
        <dbReference type="Proteomes" id="UP000610931"/>
    </source>
</evidence>
<comment type="caution">
    <text evidence="3">The sequence shown here is derived from an EMBL/GenBank/DDBJ whole genome shotgun (WGS) entry which is preliminary data.</text>
</comment>
<evidence type="ECO:0000256" key="1">
    <source>
        <dbReference type="ARBA" id="ARBA00022737"/>
    </source>
</evidence>
<dbReference type="InterPro" id="IPR057078">
    <property type="entry name" value="HYR-4C"/>
</dbReference>
<keyword evidence="1" id="KW-0677">Repeat</keyword>
<evidence type="ECO:0000313" key="3">
    <source>
        <dbReference type="EMBL" id="MBJ6369368.1"/>
    </source>
</evidence>
<proteinExistence type="predicted"/>
<feature type="domain" description="HYR" evidence="2">
    <location>
        <begin position="1"/>
        <end position="38"/>
    </location>
</feature>
<gene>
    <name evidence="3" type="ORF">JF259_14840</name>
</gene>
<accession>A0A8J7J5U4</accession>
<evidence type="ECO:0000259" key="2">
    <source>
        <dbReference type="PROSITE" id="PS50825"/>
    </source>
</evidence>
<name>A0A8J7J5U4_9FLAO</name>
<dbReference type="PROSITE" id="PS50825">
    <property type="entry name" value="HYR"/>
    <property type="match status" value="1"/>
</dbReference>
<keyword evidence="4" id="KW-1185">Reference proteome</keyword>